<dbReference type="Proteomes" id="UP000319342">
    <property type="component" value="Chromosome"/>
</dbReference>
<reference evidence="2 3" key="1">
    <citation type="submission" date="2019-02" db="EMBL/GenBank/DDBJ databases">
        <title>Deep-cultivation of Planctomycetes and their phenomic and genomic characterization uncovers novel biology.</title>
        <authorList>
            <person name="Wiegand S."/>
            <person name="Jogler M."/>
            <person name="Boedeker C."/>
            <person name="Pinto D."/>
            <person name="Vollmers J."/>
            <person name="Rivas-Marin E."/>
            <person name="Kohn T."/>
            <person name="Peeters S.H."/>
            <person name="Heuer A."/>
            <person name="Rast P."/>
            <person name="Oberbeckmann S."/>
            <person name="Bunk B."/>
            <person name="Jeske O."/>
            <person name="Meyerdierks A."/>
            <person name="Storesund J.E."/>
            <person name="Kallscheuer N."/>
            <person name="Luecker S."/>
            <person name="Lage O.M."/>
            <person name="Pohl T."/>
            <person name="Merkel B.J."/>
            <person name="Hornburger P."/>
            <person name="Mueller R.-W."/>
            <person name="Bruemmer F."/>
            <person name="Labrenz M."/>
            <person name="Spormann A.M."/>
            <person name="Op den Camp H."/>
            <person name="Overmann J."/>
            <person name="Amann R."/>
            <person name="Jetten M.S.M."/>
            <person name="Mascher T."/>
            <person name="Medema M.H."/>
            <person name="Devos D.P."/>
            <person name="Kaster A.-K."/>
            <person name="Ovreas L."/>
            <person name="Rohde M."/>
            <person name="Galperin M.Y."/>
            <person name="Jogler C."/>
        </authorList>
    </citation>
    <scope>NUCLEOTIDE SEQUENCE [LARGE SCALE GENOMIC DNA]</scope>
    <source>
        <strain evidence="2 3">Pla163</strain>
    </source>
</reference>
<name>A0A518CUZ8_9BACT</name>
<dbReference type="EC" id="3.5.2.7" evidence="2"/>
<dbReference type="SUPFAM" id="SSF51556">
    <property type="entry name" value="Metallo-dependent hydrolases"/>
    <property type="match status" value="1"/>
</dbReference>
<dbReference type="EMBL" id="CP036290">
    <property type="protein sequence ID" value="QDU83056.1"/>
    <property type="molecule type" value="Genomic_DNA"/>
</dbReference>
<dbReference type="SUPFAM" id="SSF51338">
    <property type="entry name" value="Composite domain of metallo-dependent hydrolases"/>
    <property type="match status" value="1"/>
</dbReference>
<evidence type="ECO:0000256" key="1">
    <source>
        <dbReference type="SAM" id="SignalP"/>
    </source>
</evidence>
<protein>
    <submittedName>
        <fullName evidence="2">Imidazolonepropionase</fullName>
        <ecNumber evidence="2">3.5.2.7</ecNumber>
    </submittedName>
</protein>
<keyword evidence="1" id="KW-0732">Signal</keyword>
<feature type="chain" id="PRO_5022068046" evidence="1">
    <location>
        <begin position="17"/>
        <end position="427"/>
    </location>
</feature>
<proteinExistence type="predicted"/>
<dbReference type="InterPro" id="IPR032466">
    <property type="entry name" value="Metal_Hydrolase"/>
</dbReference>
<evidence type="ECO:0000313" key="3">
    <source>
        <dbReference type="Proteomes" id="UP000319342"/>
    </source>
</evidence>
<gene>
    <name evidence="2" type="primary">hutI_1</name>
    <name evidence="2" type="ORF">Pla163_01520</name>
</gene>
<accession>A0A518CUZ8</accession>
<keyword evidence="3" id="KW-1185">Reference proteome</keyword>
<dbReference type="PANTHER" id="PTHR43135">
    <property type="entry name" value="ALPHA-D-RIBOSE 1-METHYLPHOSPHONATE 5-TRIPHOSPHATE DIPHOSPHATASE"/>
    <property type="match status" value="1"/>
</dbReference>
<dbReference type="GO" id="GO:0050480">
    <property type="term" value="F:imidazolonepropionase activity"/>
    <property type="evidence" value="ECO:0007669"/>
    <property type="project" value="UniProtKB-EC"/>
</dbReference>
<dbReference type="InterPro" id="IPR051781">
    <property type="entry name" value="Metallo-dep_Hydrolase"/>
</dbReference>
<dbReference type="RefSeq" id="WP_145182079.1">
    <property type="nucleotide sequence ID" value="NZ_CP036290.1"/>
</dbReference>
<feature type="signal peptide" evidence="1">
    <location>
        <begin position="1"/>
        <end position="16"/>
    </location>
</feature>
<dbReference type="OrthoDB" id="9802793at2"/>
<dbReference type="PANTHER" id="PTHR43135:SF3">
    <property type="entry name" value="ALPHA-D-RIBOSE 1-METHYLPHOSPHONATE 5-TRIPHOSPHATE DIPHOSPHATASE"/>
    <property type="match status" value="1"/>
</dbReference>
<sequence length="427" mass="44170" precursor="true">MLSTILAVTLATAACATPFTGESSIDASTAQGPLATHDARVATVQLTTGDCSSDFGVSTDIGGSWTPDGRVPESGSALATDGVEAAPAQLLAIVADQLHLPDGATVKDGVLVVRDGVIVAAGEVDVPEGARVVRHDGHVTAGLVAPYSAGYLPSDESNENTRPFLPDGRVVYGFDPELPRLADALEQGVTTIVLPPAVSQVVGGRTGVVKTYGGHVVSRGAHLALSMGSQAANVTRAPTSYGGMVRALDGLFTEPQGAYAEVASGNLGLMTYVSERHEVDRALRLFARHGLKGALVGPSLAGELAERIAESGCSVVLPTPDLVPNERERDAMVALFEAKVAFGFWLNDPSRYRSSAITALRAGATRDDALNSITSTAAKIARVGTSVGQLARGFDADFVLWSGDPLEFTTTVEAVYVRGELAFGGDQ</sequence>
<organism evidence="2 3">
    <name type="scientific">Rohdeia mirabilis</name>
    <dbReference type="NCBI Taxonomy" id="2528008"/>
    <lineage>
        <taxon>Bacteria</taxon>
        <taxon>Pseudomonadati</taxon>
        <taxon>Planctomycetota</taxon>
        <taxon>Planctomycetia</taxon>
        <taxon>Planctomycetia incertae sedis</taxon>
        <taxon>Rohdeia</taxon>
    </lineage>
</organism>
<keyword evidence="2" id="KW-0378">Hydrolase</keyword>
<dbReference type="Gene3D" id="3.20.20.140">
    <property type="entry name" value="Metal-dependent hydrolases"/>
    <property type="match status" value="1"/>
</dbReference>
<dbReference type="AlphaFoldDB" id="A0A518CUZ8"/>
<dbReference type="InterPro" id="IPR011059">
    <property type="entry name" value="Metal-dep_hydrolase_composite"/>
</dbReference>
<evidence type="ECO:0000313" key="2">
    <source>
        <dbReference type="EMBL" id="QDU83056.1"/>
    </source>
</evidence>